<dbReference type="GO" id="GO:0004300">
    <property type="term" value="F:enoyl-CoA hydratase activity"/>
    <property type="evidence" value="ECO:0007669"/>
    <property type="project" value="UniProtKB-EC"/>
</dbReference>
<dbReference type="PANTHER" id="PTHR43802">
    <property type="entry name" value="ENOYL-COA HYDRATASE"/>
    <property type="match status" value="1"/>
</dbReference>
<dbReference type="EC" id="4.2.1.17" evidence="2"/>
<dbReference type="EMBL" id="LR588407">
    <property type="protein sequence ID" value="VTO17227.1"/>
    <property type="molecule type" value="Genomic_DNA"/>
</dbReference>
<sequence>MGKWLNAPDTLRFEVRGRVAYITFNRPEKRNAQSARCLRELNDALREADDLRSVHCVVLQGAGKDFCSGADISEGIEPGADGRRPYDPADYRGRTAFEDDVWHTRYGSNLRLDIFRMHKPVIAKVQGNCLAVGTDIAFNCDMVIAADDARIGFPAARSLGSPANHMWLYLMGPQWAKRLLLTGDVLRGRDAAALGLVMESYPPAELDAAVAVLADRIALGDPALLAAHKRVVNMGLELMGWETLQRFAAENDARAHLAEAPRAFFDLVKAEGVKTALQRRDAPYGHDEVQLRAARDNPETPQ</sequence>
<dbReference type="SUPFAM" id="SSF52096">
    <property type="entry name" value="ClpP/crotonase"/>
    <property type="match status" value="1"/>
</dbReference>
<dbReference type="NCBIfam" id="NF006128">
    <property type="entry name" value="PRK08272.1"/>
    <property type="match status" value="1"/>
</dbReference>
<keyword evidence="2" id="KW-0456">Lyase</keyword>
<dbReference type="KEGG" id="bvy:NCTC9239_02352"/>
<dbReference type="InterPro" id="IPR001753">
    <property type="entry name" value="Enoyl-CoA_hydra/iso"/>
</dbReference>
<dbReference type="PANTHER" id="PTHR43802:SF1">
    <property type="entry name" value="IP11341P-RELATED"/>
    <property type="match status" value="1"/>
</dbReference>
<dbReference type="Gene3D" id="3.90.226.10">
    <property type="entry name" value="2-enoyl-CoA Hydratase, Chain A, domain 1"/>
    <property type="match status" value="1"/>
</dbReference>
<proteinExistence type="inferred from homology"/>
<reference evidence="2 3" key="1">
    <citation type="submission" date="2019-04" db="EMBL/GenBank/DDBJ databases">
        <authorList>
            <consortium name="Pathogen Informatics"/>
        </authorList>
    </citation>
    <scope>NUCLEOTIDE SEQUENCE [LARGE SCALE GENOMIC DNA]</scope>
    <source>
        <strain evidence="2 3">NCTC9239</strain>
    </source>
</reference>
<evidence type="ECO:0000256" key="1">
    <source>
        <dbReference type="ARBA" id="ARBA00005254"/>
    </source>
</evidence>
<dbReference type="CDD" id="cd06558">
    <property type="entry name" value="crotonase-like"/>
    <property type="match status" value="1"/>
</dbReference>
<protein>
    <submittedName>
        <fullName evidence="2">Probable enoyl-CoA hydratase echA8</fullName>
        <ecNumber evidence="2">4.2.1.17</ecNumber>
    </submittedName>
</protein>
<keyword evidence="3" id="KW-1185">Reference proteome</keyword>
<name>A0A4P1K9W6_9CAUL</name>
<accession>A0A4P1K9W6</accession>
<dbReference type="Pfam" id="PF00378">
    <property type="entry name" value="ECH_1"/>
    <property type="match status" value="1"/>
</dbReference>
<comment type="similarity">
    <text evidence="1">Belongs to the enoyl-CoA hydratase/isomerase family.</text>
</comment>
<evidence type="ECO:0000313" key="3">
    <source>
        <dbReference type="Proteomes" id="UP000309952"/>
    </source>
</evidence>
<organism evidence="2 3">
    <name type="scientific">Brevundimonas vancanneytii</name>
    <dbReference type="NCBI Taxonomy" id="1325724"/>
    <lineage>
        <taxon>Bacteria</taxon>
        <taxon>Pseudomonadati</taxon>
        <taxon>Pseudomonadota</taxon>
        <taxon>Alphaproteobacteria</taxon>
        <taxon>Caulobacterales</taxon>
        <taxon>Caulobacteraceae</taxon>
        <taxon>Brevundimonas</taxon>
    </lineage>
</organism>
<evidence type="ECO:0000313" key="2">
    <source>
        <dbReference type="EMBL" id="VTO17227.1"/>
    </source>
</evidence>
<dbReference type="AlphaFoldDB" id="A0A4P1K9W6"/>
<dbReference type="Proteomes" id="UP000309952">
    <property type="component" value="Chromosome"/>
</dbReference>
<gene>
    <name evidence="2" type="primary">echA8_4</name>
    <name evidence="2" type="ORF">NCTC9239_02352</name>
</gene>
<dbReference type="InterPro" id="IPR029045">
    <property type="entry name" value="ClpP/crotonase-like_dom_sf"/>
</dbReference>